<dbReference type="PaxDb" id="8022-A0A060YX75"/>
<dbReference type="NCBIfam" id="TIGR00750">
    <property type="entry name" value="lao"/>
    <property type="match status" value="1"/>
</dbReference>
<organism evidence="8 9">
    <name type="scientific">Oncorhynchus mykiss</name>
    <name type="common">Rainbow trout</name>
    <name type="synonym">Salmo gairdneri</name>
    <dbReference type="NCBI Taxonomy" id="8022"/>
    <lineage>
        <taxon>Eukaryota</taxon>
        <taxon>Metazoa</taxon>
        <taxon>Chordata</taxon>
        <taxon>Craniata</taxon>
        <taxon>Vertebrata</taxon>
        <taxon>Euteleostomi</taxon>
        <taxon>Actinopterygii</taxon>
        <taxon>Neopterygii</taxon>
        <taxon>Teleostei</taxon>
        <taxon>Protacanthopterygii</taxon>
        <taxon>Salmoniformes</taxon>
        <taxon>Salmonidae</taxon>
        <taxon>Salmoninae</taxon>
        <taxon>Oncorhynchus</taxon>
    </lineage>
</organism>
<evidence type="ECO:0000256" key="5">
    <source>
        <dbReference type="ARBA" id="ARBA00048548"/>
    </source>
</evidence>
<dbReference type="InterPro" id="IPR005129">
    <property type="entry name" value="GTPase_ArgK"/>
</dbReference>
<dbReference type="InterPro" id="IPR027417">
    <property type="entry name" value="P-loop_NTPase"/>
</dbReference>
<reference evidence="8" key="2">
    <citation type="submission" date="2014-03" db="EMBL/GenBank/DDBJ databases">
        <authorList>
            <person name="Genoscope - CEA"/>
        </authorList>
    </citation>
    <scope>NUCLEOTIDE SEQUENCE</scope>
</reference>
<sequence length="353" mass="37834">MGPSVLFPLLHGLSSPLRTVTPTLGRCLFRQLPPPSCTRTPCTPSFPGLNSQNIRGMCVESTLSHIKELSPPEQRLLNKLYEGLISGQRASLAESITLVETQHPRKKELAQVLLQRVLAHRKEQEKQNGGKPLAFRVGLSGPPGAGKSTFIEVVGKMLTGQGHKVSVLAVDPSSCTTGGSLMGDKTRMTELSRDMSAFIRPSPTSGTLGGVTRTTNEAIVLCEGGGYDIVLVETVGVGQSEFAVADMVDMFVLLIPPAGGDELQGIKRGIIEKADLVVVTKADGDLLVPARRIQAEYTSALKLLRKKSKSWNPKVGCIGLNVFCLSGSAKGLNLYRNVLQIAAQEEVQDLERG</sequence>
<dbReference type="STRING" id="8022.A0A060YX75"/>
<accession>A0A060YX75</accession>
<gene>
    <name evidence="8" type="ORF">GSONMT00045621001</name>
</gene>
<dbReference type="PANTHER" id="PTHR23408:SF3">
    <property type="entry name" value="METHYLMALONIC ACIDURIA TYPE A PROTEIN, MITOCHONDRIAL"/>
    <property type="match status" value="1"/>
</dbReference>
<evidence type="ECO:0000313" key="9">
    <source>
        <dbReference type="Proteomes" id="UP000193380"/>
    </source>
</evidence>
<dbReference type="Gene3D" id="3.40.50.300">
    <property type="entry name" value="P-loop containing nucleotide triphosphate hydrolases"/>
    <property type="match status" value="1"/>
</dbReference>
<evidence type="ECO:0000313" key="8">
    <source>
        <dbReference type="EMBL" id="CDQ93635.1"/>
    </source>
</evidence>
<dbReference type="EMBL" id="FR915623">
    <property type="protein sequence ID" value="CDQ93635.1"/>
    <property type="molecule type" value="Genomic_DNA"/>
</dbReference>
<comment type="subunit">
    <text evidence="7">Homodimer. Interacts with MMUT (the apoenzyme form); the interaction is GTP dependent.</text>
</comment>
<dbReference type="GO" id="GO:0005737">
    <property type="term" value="C:cytoplasm"/>
    <property type="evidence" value="ECO:0007669"/>
    <property type="project" value="TreeGrafter"/>
</dbReference>
<evidence type="ECO:0000256" key="6">
    <source>
        <dbReference type="ARBA" id="ARBA00056794"/>
    </source>
</evidence>
<comment type="similarity">
    <text evidence="1">Belongs to the SIMIBI class G3E GTPase family. ArgK/MeaB subfamily.</text>
</comment>
<evidence type="ECO:0008006" key="10">
    <source>
        <dbReference type="Google" id="ProtNLM"/>
    </source>
</evidence>
<dbReference type="PANTHER" id="PTHR23408">
    <property type="entry name" value="METHYLMALONYL-COA MUTASE"/>
    <property type="match status" value="1"/>
</dbReference>
<dbReference type="Pfam" id="PF03308">
    <property type="entry name" value="MeaB"/>
    <property type="match status" value="1"/>
</dbReference>
<evidence type="ECO:0000256" key="1">
    <source>
        <dbReference type="ARBA" id="ARBA00009625"/>
    </source>
</evidence>
<dbReference type="AlphaFoldDB" id="A0A060YX75"/>
<protein>
    <recommendedName>
        <fullName evidence="10">AAA+ ATPase domain-containing protein</fullName>
    </recommendedName>
</protein>
<evidence type="ECO:0000256" key="2">
    <source>
        <dbReference type="ARBA" id="ARBA00022741"/>
    </source>
</evidence>
<dbReference type="CDD" id="cd03114">
    <property type="entry name" value="MMAA-like"/>
    <property type="match status" value="1"/>
</dbReference>
<keyword evidence="3" id="KW-0378">Hydrolase</keyword>
<dbReference type="NCBIfam" id="NF006958">
    <property type="entry name" value="PRK09435.1"/>
    <property type="match status" value="1"/>
</dbReference>
<evidence type="ECO:0000256" key="7">
    <source>
        <dbReference type="ARBA" id="ARBA00062796"/>
    </source>
</evidence>
<dbReference type="GO" id="GO:0005525">
    <property type="term" value="F:GTP binding"/>
    <property type="evidence" value="ECO:0007669"/>
    <property type="project" value="UniProtKB-KW"/>
</dbReference>
<keyword evidence="4" id="KW-0342">GTP-binding</keyword>
<dbReference type="Proteomes" id="UP000193380">
    <property type="component" value="Unassembled WGS sequence"/>
</dbReference>
<name>A0A060YX75_ONCMY</name>
<dbReference type="FunFam" id="3.40.50.300:FF:000647">
    <property type="entry name" value="Methylmalonic aciduria type A homolog, mitochondrial"/>
    <property type="match status" value="1"/>
</dbReference>
<comment type="function">
    <text evidence="6">GTPase, binds and hydrolyzes GTP. Involved in intracellular vitamin B12 metabolism, mediates the transport of cobalamin (Cbl) into mitochondria for the final steps of adenosylcobalamin (AdoCbl) synthesis. Functions as a G-protein chaperone that assists AdoCbl cofactor delivery from MMAB to the methylmalonyl-CoA mutase (MMUT). Plays a dual role as both a protectase and a reactivase for MMUT. Protects MMUT from progressive inactivation by oxidation by decreasing the rate of the formation of the oxidized inactive cofactor hydroxocobalamin (OH2Cbl). Additionally acts a reactivase by promoting the replacement of OH2Cbl by the active cofactor AdoCbl, restoring the activity of MMUT in the presence and hydrolysis of GTP.</text>
</comment>
<evidence type="ECO:0000256" key="4">
    <source>
        <dbReference type="ARBA" id="ARBA00023134"/>
    </source>
</evidence>
<proteinExistence type="inferred from homology"/>
<reference evidence="8" key="1">
    <citation type="journal article" date="2014" name="Nat. Commun.">
        <title>The rainbow trout genome provides novel insights into evolution after whole-genome duplication in vertebrates.</title>
        <authorList>
            <person name="Berthelot C."/>
            <person name="Brunet F."/>
            <person name="Chalopin D."/>
            <person name="Juanchich A."/>
            <person name="Bernard M."/>
            <person name="Noel B."/>
            <person name="Bento P."/>
            <person name="Da Silva C."/>
            <person name="Labadie K."/>
            <person name="Alberti A."/>
            <person name="Aury J.M."/>
            <person name="Louis A."/>
            <person name="Dehais P."/>
            <person name="Bardou P."/>
            <person name="Montfort J."/>
            <person name="Klopp C."/>
            <person name="Cabau C."/>
            <person name="Gaspin C."/>
            <person name="Thorgaard G.H."/>
            <person name="Boussaha M."/>
            <person name="Quillet E."/>
            <person name="Guyomard R."/>
            <person name="Galiana D."/>
            <person name="Bobe J."/>
            <person name="Volff J.N."/>
            <person name="Genet C."/>
            <person name="Wincker P."/>
            <person name="Jaillon O."/>
            <person name="Roest Crollius H."/>
            <person name="Guiguen Y."/>
        </authorList>
    </citation>
    <scope>NUCLEOTIDE SEQUENCE [LARGE SCALE GENOMIC DNA]</scope>
</reference>
<dbReference type="Gene3D" id="1.20.5.170">
    <property type="match status" value="1"/>
</dbReference>
<evidence type="ECO:0000256" key="3">
    <source>
        <dbReference type="ARBA" id="ARBA00022801"/>
    </source>
</evidence>
<dbReference type="SUPFAM" id="SSF52540">
    <property type="entry name" value="P-loop containing nucleoside triphosphate hydrolases"/>
    <property type="match status" value="1"/>
</dbReference>
<comment type="catalytic activity">
    <reaction evidence="5">
        <text>GTP + H2O = GDP + phosphate + H(+)</text>
        <dbReference type="Rhea" id="RHEA:19669"/>
        <dbReference type="ChEBI" id="CHEBI:15377"/>
        <dbReference type="ChEBI" id="CHEBI:15378"/>
        <dbReference type="ChEBI" id="CHEBI:37565"/>
        <dbReference type="ChEBI" id="CHEBI:43474"/>
        <dbReference type="ChEBI" id="CHEBI:58189"/>
    </reaction>
</comment>
<keyword evidence="2" id="KW-0547">Nucleotide-binding</keyword>
<dbReference type="GO" id="GO:0003924">
    <property type="term" value="F:GTPase activity"/>
    <property type="evidence" value="ECO:0007669"/>
    <property type="project" value="InterPro"/>
</dbReference>